<dbReference type="InterPro" id="IPR009594">
    <property type="entry name" value="Tscrpt_reg_HTH_AraC_N"/>
</dbReference>
<gene>
    <name evidence="4" type="ORF">H9850_03460</name>
</gene>
<keyword evidence="2" id="KW-0804">Transcription</keyword>
<dbReference type="PANTHER" id="PTHR43436:SF1">
    <property type="entry name" value="TRANSCRIPTIONAL REGULATORY PROTEIN"/>
    <property type="match status" value="1"/>
</dbReference>
<keyword evidence="1" id="KW-0805">Transcription regulation</keyword>
<comment type="caution">
    <text evidence="4">The sequence shown here is derived from an EMBL/GenBank/DDBJ whole genome shotgun (WGS) entry which is preliminary data.</text>
</comment>
<dbReference type="PROSITE" id="PS01124">
    <property type="entry name" value="HTH_ARAC_FAMILY_2"/>
    <property type="match status" value="1"/>
</dbReference>
<dbReference type="SUPFAM" id="SSF46689">
    <property type="entry name" value="Homeodomain-like"/>
    <property type="match status" value="2"/>
</dbReference>
<dbReference type="Pfam" id="PF12833">
    <property type="entry name" value="HTH_18"/>
    <property type="match status" value="1"/>
</dbReference>
<evidence type="ECO:0000313" key="4">
    <source>
        <dbReference type="EMBL" id="HIX56513.1"/>
    </source>
</evidence>
<reference evidence="4" key="1">
    <citation type="journal article" date="2021" name="PeerJ">
        <title>Extensive microbial diversity within the chicken gut microbiome revealed by metagenomics and culture.</title>
        <authorList>
            <person name="Gilroy R."/>
            <person name="Ravi A."/>
            <person name="Getino M."/>
            <person name="Pursley I."/>
            <person name="Horton D.L."/>
            <person name="Alikhan N.F."/>
            <person name="Baker D."/>
            <person name="Gharbi K."/>
            <person name="Hall N."/>
            <person name="Watson M."/>
            <person name="Adriaenssens E.M."/>
            <person name="Foster-Nyarko E."/>
            <person name="Jarju S."/>
            <person name="Secka A."/>
            <person name="Antonio M."/>
            <person name="Oren A."/>
            <person name="Chaudhuri R.R."/>
            <person name="La Ragione R."/>
            <person name="Hildebrand F."/>
            <person name="Pallen M.J."/>
        </authorList>
    </citation>
    <scope>NUCLEOTIDE SEQUENCE</scope>
    <source>
        <strain evidence="4">USASDec5-558</strain>
    </source>
</reference>
<evidence type="ECO:0000256" key="2">
    <source>
        <dbReference type="ARBA" id="ARBA00023163"/>
    </source>
</evidence>
<reference evidence="4" key="2">
    <citation type="submission" date="2021-04" db="EMBL/GenBank/DDBJ databases">
        <authorList>
            <person name="Gilroy R."/>
        </authorList>
    </citation>
    <scope>NUCLEOTIDE SEQUENCE</scope>
    <source>
        <strain evidence="4">USASDec5-558</strain>
    </source>
</reference>
<evidence type="ECO:0000313" key="5">
    <source>
        <dbReference type="Proteomes" id="UP000886829"/>
    </source>
</evidence>
<protein>
    <submittedName>
        <fullName evidence="4">AraC family transcriptional regulator</fullName>
    </submittedName>
</protein>
<dbReference type="GO" id="GO:0043565">
    <property type="term" value="F:sequence-specific DNA binding"/>
    <property type="evidence" value="ECO:0007669"/>
    <property type="project" value="InterPro"/>
</dbReference>
<dbReference type="PANTHER" id="PTHR43436">
    <property type="entry name" value="ARAC-FAMILY TRANSCRIPTIONAL REGULATOR"/>
    <property type="match status" value="1"/>
</dbReference>
<feature type="domain" description="HTH araC/xylS-type" evidence="3">
    <location>
        <begin position="225"/>
        <end position="323"/>
    </location>
</feature>
<evidence type="ECO:0000256" key="1">
    <source>
        <dbReference type="ARBA" id="ARBA00023015"/>
    </source>
</evidence>
<dbReference type="AlphaFoldDB" id="A0A9D2B0C6"/>
<sequence>MSEIEFAPISHDSVTFERESVLRALCSKLPLVLERSVSDQVSWCSGQIEVLRVTSSPESSAKIAKRKLSVVLVLSAASPLSAESVSPDFFIVGASSCSMTKELRRALSQASATHPCYMLTVSLNPELLQEVVSQVPHEVEKAANMPVDSSVTGDQNQCSGNQNCRATQAELMTLERMVDLHLQGIDYDLPFLLLLKELYFFVLLAPHGHILRQLFSHGAPEYKIAQAISFLRANLRSDITMESLAAEVYMAVPTFYKHFKQITSLSPLQYLKRLRLYEARRLMLTESLTAAAASYEVGYMSEQHFSRDYKKLFGRPPLQDLKPIFAAHL</sequence>
<dbReference type="Pfam" id="PF06719">
    <property type="entry name" value="AraC_N"/>
    <property type="match status" value="1"/>
</dbReference>
<dbReference type="InterPro" id="IPR009057">
    <property type="entry name" value="Homeodomain-like_sf"/>
</dbReference>
<organism evidence="4 5">
    <name type="scientific">Candidatus Anaerobiospirillum pullistercoris</name>
    <dbReference type="NCBI Taxonomy" id="2838452"/>
    <lineage>
        <taxon>Bacteria</taxon>
        <taxon>Pseudomonadati</taxon>
        <taxon>Pseudomonadota</taxon>
        <taxon>Gammaproteobacteria</taxon>
        <taxon>Aeromonadales</taxon>
        <taxon>Succinivibrionaceae</taxon>
        <taxon>Anaerobiospirillum</taxon>
    </lineage>
</organism>
<dbReference type="Gene3D" id="1.10.10.60">
    <property type="entry name" value="Homeodomain-like"/>
    <property type="match status" value="1"/>
</dbReference>
<evidence type="ECO:0000259" key="3">
    <source>
        <dbReference type="PROSITE" id="PS01124"/>
    </source>
</evidence>
<accession>A0A9D2B0C6</accession>
<dbReference type="SMART" id="SM00342">
    <property type="entry name" value="HTH_ARAC"/>
    <property type="match status" value="1"/>
</dbReference>
<dbReference type="EMBL" id="DXEV01000069">
    <property type="protein sequence ID" value="HIX56513.1"/>
    <property type="molecule type" value="Genomic_DNA"/>
</dbReference>
<proteinExistence type="predicted"/>
<dbReference type="GO" id="GO:0003700">
    <property type="term" value="F:DNA-binding transcription factor activity"/>
    <property type="evidence" value="ECO:0007669"/>
    <property type="project" value="InterPro"/>
</dbReference>
<dbReference type="Proteomes" id="UP000886829">
    <property type="component" value="Unassembled WGS sequence"/>
</dbReference>
<dbReference type="InterPro" id="IPR018060">
    <property type="entry name" value="HTH_AraC"/>
</dbReference>
<name>A0A9D2B0C6_9GAMM</name>